<sequence>MLADQGHQSPIMDVALSIGERTAFPQSLQHVVELGKRQIGMRGEYTLAQCIECFGFDADTLLKRVGYVGGEGVKAARIVVSGTIFQRTPHGKCPSQMNTAT</sequence>
<accession>A0A396RNL8</accession>
<name>A0A396RNL8_9SPHN</name>
<reference evidence="1 2" key="1">
    <citation type="submission" date="2018-08" db="EMBL/GenBank/DDBJ databases">
        <title>The multiple taxonomic identification of Sphingomonas gilva.</title>
        <authorList>
            <person name="Zhu D."/>
            <person name="Zheng S."/>
        </authorList>
    </citation>
    <scope>NUCLEOTIDE SEQUENCE [LARGE SCALE GENOMIC DNA]</scope>
    <source>
        <strain evidence="1 2">ZDH117</strain>
    </source>
</reference>
<dbReference type="Proteomes" id="UP000266693">
    <property type="component" value="Unassembled WGS sequence"/>
</dbReference>
<evidence type="ECO:0000313" key="1">
    <source>
        <dbReference type="EMBL" id="RHW18097.1"/>
    </source>
</evidence>
<gene>
    <name evidence="1" type="ORF">D1610_06300</name>
</gene>
<dbReference type="AlphaFoldDB" id="A0A396RNL8"/>
<proteinExistence type="predicted"/>
<comment type="caution">
    <text evidence="1">The sequence shown here is derived from an EMBL/GenBank/DDBJ whole genome shotgun (WGS) entry which is preliminary data.</text>
</comment>
<keyword evidence="2" id="KW-1185">Reference proteome</keyword>
<protein>
    <submittedName>
        <fullName evidence="1">Uncharacterized protein</fullName>
    </submittedName>
</protein>
<evidence type="ECO:0000313" key="2">
    <source>
        <dbReference type="Proteomes" id="UP000266693"/>
    </source>
</evidence>
<dbReference type="EMBL" id="QWLV01000002">
    <property type="protein sequence ID" value="RHW18097.1"/>
    <property type="molecule type" value="Genomic_DNA"/>
</dbReference>
<organism evidence="1 2">
    <name type="scientific">Sphingomonas gilva</name>
    <dbReference type="NCBI Taxonomy" id="2305907"/>
    <lineage>
        <taxon>Bacteria</taxon>
        <taxon>Pseudomonadati</taxon>
        <taxon>Pseudomonadota</taxon>
        <taxon>Alphaproteobacteria</taxon>
        <taxon>Sphingomonadales</taxon>
        <taxon>Sphingomonadaceae</taxon>
        <taxon>Sphingomonas</taxon>
    </lineage>
</organism>